<protein>
    <recommendedName>
        <fullName evidence="5">Actin cortical patch SUR7/pH-response regulator PalI</fullName>
    </recommendedName>
</protein>
<evidence type="ECO:0000313" key="3">
    <source>
        <dbReference type="EMBL" id="PWY73650.1"/>
    </source>
</evidence>
<name>A0A317VNZ8_9EURO</name>
<feature type="region of interest" description="Disordered" evidence="1">
    <location>
        <begin position="233"/>
        <end position="270"/>
    </location>
</feature>
<dbReference type="GO" id="GO:0005886">
    <property type="term" value="C:plasma membrane"/>
    <property type="evidence" value="ECO:0007669"/>
    <property type="project" value="InterPro"/>
</dbReference>
<accession>A0A317VNZ8</accession>
<dbReference type="GO" id="GO:0031505">
    <property type="term" value="P:fungal-type cell wall organization"/>
    <property type="evidence" value="ECO:0007669"/>
    <property type="project" value="TreeGrafter"/>
</dbReference>
<feature type="transmembrane region" description="Helical" evidence="2">
    <location>
        <begin position="128"/>
        <end position="147"/>
    </location>
</feature>
<keyword evidence="2" id="KW-0812">Transmembrane</keyword>
<dbReference type="InterPro" id="IPR052413">
    <property type="entry name" value="SUR7_domain"/>
</dbReference>
<dbReference type="STRING" id="1448321.A0A317VNZ8"/>
<dbReference type="Proteomes" id="UP000247233">
    <property type="component" value="Unassembled WGS sequence"/>
</dbReference>
<keyword evidence="2" id="KW-1133">Transmembrane helix</keyword>
<comment type="caution">
    <text evidence="3">The sequence shown here is derived from an EMBL/GenBank/DDBJ whole genome shotgun (WGS) entry which is preliminary data.</text>
</comment>
<dbReference type="AlphaFoldDB" id="A0A317VNZ8"/>
<dbReference type="RefSeq" id="XP_025396821.1">
    <property type="nucleotide sequence ID" value="XM_025539558.1"/>
</dbReference>
<organism evidence="3 4">
    <name type="scientific">Aspergillus heteromorphus CBS 117.55</name>
    <dbReference type="NCBI Taxonomy" id="1448321"/>
    <lineage>
        <taxon>Eukaryota</taxon>
        <taxon>Fungi</taxon>
        <taxon>Dikarya</taxon>
        <taxon>Ascomycota</taxon>
        <taxon>Pezizomycotina</taxon>
        <taxon>Eurotiomycetes</taxon>
        <taxon>Eurotiomycetidae</taxon>
        <taxon>Eurotiales</taxon>
        <taxon>Aspergillaceae</taxon>
        <taxon>Aspergillus</taxon>
        <taxon>Aspergillus subgen. Circumdati</taxon>
    </lineage>
</organism>
<sequence>MGRLVNYFPTITAFIAFILTLLCLFAGTQKAVIPGANIMTVLTSNSSENTGICDFYSIYVMSYCEGDLISGDRRITNCSSSSIFFSFDPSTVLLEESGNTTSLSNLGWPDAISDDFDAFSMTTRSMGVFYSIGAGVAGLAMLARGYLEARRGPRQTVLELSALLIGFTMLGISSIIATVIAFQFVNLVNSHGEDSGVKAEYGSQFLGMTWAAAGMFLMGSVTSLMMVLFDRGRSEEDGPADDPPEEEAKSLVHSEDDYDSGNPSVKGHDD</sequence>
<dbReference type="OrthoDB" id="4159154at2759"/>
<dbReference type="EMBL" id="MSFL01000024">
    <property type="protein sequence ID" value="PWY73650.1"/>
    <property type="molecule type" value="Genomic_DNA"/>
</dbReference>
<dbReference type="GeneID" id="37061795"/>
<evidence type="ECO:0008006" key="5">
    <source>
        <dbReference type="Google" id="ProtNLM"/>
    </source>
</evidence>
<feature type="transmembrane region" description="Helical" evidence="2">
    <location>
        <begin position="205"/>
        <end position="229"/>
    </location>
</feature>
<evidence type="ECO:0000256" key="1">
    <source>
        <dbReference type="SAM" id="MobiDB-lite"/>
    </source>
</evidence>
<dbReference type="GO" id="GO:0051285">
    <property type="term" value="C:cell cortex of cell tip"/>
    <property type="evidence" value="ECO:0007669"/>
    <property type="project" value="TreeGrafter"/>
</dbReference>
<reference evidence="3 4" key="1">
    <citation type="submission" date="2016-12" db="EMBL/GenBank/DDBJ databases">
        <title>The genomes of Aspergillus section Nigri reveals drivers in fungal speciation.</title>
        <authorList>
            <consortium name="DOE Joint Genome Institute"/>
            <person name="Vesth T.C."/>
            <person name="Nybo J."/>
            <person name="Theobald S."/>
            <person name="Brandl J."/>
            <person name="Frisvad J.C."/>
            <person name="Nielsen K.F."/>
            <person name="Lyhne E.K."/>
            <person name="Kogle M.E."/>
            <person name="Kuo A."/>
            <person name="Riley R."/>
            <person name="Clum A."/>
            <person name="Nolan M."/>
            <person name="Lipzen A."/>
            <person name="Salamov A."/>
            <person name="Henrissat B."/>
            <person name="Wiebenga A."/>
            <person name="De Vries R.P."/>
            <person name="Grigoriev I.V."/>
            <person name="Mortensen U.H."/>
            <person name="Andersen M.R."/>
            <person name="Baker S.E."/>
        </authorList>
    </citation>
    <scope>NUCLEOTIDE SEQUENCE [LARGE SCALE GENOMIC DNA]</scope>
    <source>
        <strain evidence="3 4">CBS 117.55</strain>
    </source>
</reference>
<evidence type="ECO:0000256" key="2">
    <source>
        <dbReference type="SAM" id="Phobius"/>
    </source>
</evidence>
<dbReference type="VEuPathDB" id="FungiDB:BO70DRAFT_297197"/>
<feature type="compositionally biased region" description="Basic and acidic residues" evidence="1">
    <location>
        <begin position="246"/>
        <end position="255"/>
    </location>
</feature>
<proteinExistence type="predicted"/>
<dbReference type="PANTHER" id="PTHR28019:SF7">
    <property type="entry name" value="SUR7 PROTEIN"/>
    <property type="match status" value="1"/>
</dbReference>
<feature type="transmembrane region" description="Helical" evidence="2">
    <location>
        <begin position="159"/>
        <end position="185"/>
    </location>
</feature>
<evidence type="ECO:0000313" key="4">
    <source>
        <dbReference type="Proteomes" id="UP000247233"/>
    </source>
</evidence>
<dbReference type="Pfam" id="PF06687">
    <property type="entry name" value="SUR7"/>
    <property type="match status" value="1"/>
</dbReference>
<dbReference type="PANTHER" id="PTHR28019">
    <property type="entry name" value="CELL MEMBRANE PROTEIN YLR413W-RELATED"/>
    <property type="match status" value="1"/>
</dbReference>
<keyword evidence="2" id="KW-0472">Membrane</keyword>
<keyword evidence="4" id="KW-1185">Reference proteome</keyword>
<dbReference type="InterPro" id="IPR009571">
    <property type="entry name" value="SUR7/Rim9-like_fungi"/>
</dbReference>
<gene>
    <name evidence="3" type="ORF">BO70DRAFT_297197</name>
</gene>